<dbReference type="EMBL" id="KZ452037">
    <property type="protein sequence ID" value="PKA49848.1"/>
    <property type="molecule type" value="Genomic_DNA"/>
</dbReference>
<evidence type="ECO:0000313" key="3">
    <source>
        <dbReference type="Proteomes" id="UP000236161"/>
    </source>
</evidence>
<feature type="region of interest" description="Disordered" evidence="1">
    <location>
        <begin position="363"/>
        <end position="386"/>
    </location>
</feature>
<organism evidence="2 3">
    <name type="scientific">Apostasia shenzhenica</name>
    <dbReference type="NCBI Taxonomy" id="1088818"/>
    <lineage>
        <taxon>Eukaryota</taxon>
        <taxon>Viridiplantae</taxon>
        <taxon>Streptophyta</taxon>
        <taxon>Embryophyta</taxon>
        <taxon>Tracheophyta</taxon>
        <taxon>Spermatophyta</taxon>
        <taxon>Magnoliopsida</taxon>
        <taxon>Liliopsida</taxon>
        <taxon>Asparagales</taxon>
        <taxon>Orchidaceae</taxon>
        <taxon>Apostasioideae</taxon>
        <taxon>Apostasia</taxon>
    </lineage>
</organism>
<feature type="compositionally biased region" description="Basic and acidic residues" evidence="1">
    <location>
        <begin position="169"/>
        <end position="190"/>
    </location>
</feature>
<feature type="region of interest" description="Disordered" evidence="1">
    <location>
        <begin position="153"/>
        <end position="190"/>
    </location>
</feature>
<dbReference type="OrthoDB" id="1924112at2759"/>
<sequence>MPERISLSLSLSLSLSFRFFPSPSSSSSCSCPTSISLLKNEMEPADIDWKSIVSRYEPDEIYELIKAPKWLDLSAQDTAVDDVAWFCRADCHHPKTFEDFNRWTPNLKMKLMNSNSETVRLRDANLKRRAGIVNFIPSPSQPKSYSKKFLEDLENQDPNMETNAPRTKKKEEIKSSAEKKEVEAEEEGKVQRKMLQPQRRLKSTLSARNLFSGKDVLSQISEFCHELKKLATGKREAPNREVDTRKKILEEQKQEVSSCNTLVVKENALNAIKTNEEENQEASCRNNVVREKDVNSTKKNGTLTKKCGLTVRVKSNEGNSKILGEVRAFPPTPQRFPSPSSGRPLRSVKASVNVVSSPLCMLPKSKTPELDQRGKEKRELGPKNEECNRASIASEAEGTSVDVLWFLKPCTYLIK</sequence>
<gene>
    <name evidence="2" type="ORF">AXF42_Ash004390</name>
</gene>
<dbReference type="PROSITE" id="PS51257">
    <property type="entry name" value="PROKAR_LIPOPROTEIN"/>
    <property type="match status" value="1"/>
</dbReference>
<protein>
    <submittedName>
        <fullName evidence="2">Uncharacterized protein</fullName>
    </submittedName>
</protein>
<dbReference type="PANTHER" id="PTHR36373">
    <property type="entry name" value="EXPRESSED PROTEIN"/>
    <property type="match status" value="1"/>
</dbReference>
<dbReference type="STRING" id="1088818.A0A2I0A2S5"/>
<dbReference type="AlphaFoldDB" id="A0A2I0A2S5"/>
<accession>A0A2I0A2S5</accession>
<feature type="compositionally biased region" description="Basic and acidic residues" evidence="1">
    <location>
        <begin position="366"/>
        <end position="386"/>
    </location>
</feature>
<dbReference type="Proteomes" id="UP000236161">
    <property type="component" value="Unassembled WGS sequence"/>
</dbReference>
<name>A0A2I0A2S5_9ASPA</name>
<dbReference type="PANTHER" id="PTHR36373:SF1">
    <property type="entry name" value="EXPRESSED PROTEIN"/>
    <property type="match status" value="1"/>
</dbReference>
<proteinExistence type="predicted"/>
<evidence type="ECO:0000256" key="1">
    <source>
        <dbReference type="SAM" id="MobiDB-lite"/>
    </source>
</evidence>
<reference evidence="2 3" key="1">
    <citation type="journal article" date="2017" name="Nature">
        <title>The Apostasia genome and the evolution of orchids.</title>
        <authorList>
            <person name="Zhang G.Q."/>
            <person name="Liu K.W."/>
            <person name="Li Z."/>
            <person name="Lohaus R."/>
            <person name="Hsiao Y.Y."/>
            <person name="Niu S.C."/>
            <person name="Wang J.Y."/>
            <person name="Lin Y.C."/>
            <person name="Xu Q."/>
            <person name="Chen L.J."/>
            <person name="Yoshida K."/>
            <person name="Fujiwara S."/>
            <person name="Wang Z.W."/>
            <person name="Zhang Y.Q."/>
            <person name="Mitsuda N."/>
            <person name="Wang M."/>
            <person name="Liu G.H."/>
            <person name="Pecoraro L."/>
            <person name="Huang H.X."/>
            <person name="Xiao X.J."/>
            <person name="Lin M."/>
            <person name="Wu X.Y."/>
            <person name="Wu W.L."/>
            <person name="Chen Y.Y."/>
            <person name="Chang S.B."/>
            <person name="Sakamoto S."/>
            <person name="Ohme-Takagi M."/>
            <person name="Yagi M."/>
            <person name="Zeng S.J."/>
            <person name="Shen C.Y."/>
            <person name="Yeh C.M."/>
            <person name="Luo Y.B."/>
            <person name="Tsai W.C."/>
            <person name="Van de Peer Y."/>
            <person name="Liu Z.J."/>
        </authorList>
    </citation>
    <scope>NUCLEOTIDE SEQUENCE [LARGE SCALE GENOMIC DNA]</scope>
    <source>
        <strain evidence="3">cv. Shenzhen</strain>
        <tissue evidence="2">Stem</tissue>
    </source>
</reference>
<keyword evidence="3" id="KW-1185">Reference proteome</keyword>
<feature type="compositionally biased region" description="Polar residues" evidence="1">
    <location>
        <begin position="156"/>
        <end position="165"/>
    </location>
</feature>
<evidence type="ECO:0000313" key="2">
    <source>
        <dbReference type="EMBL" id="PKA49848.1"/>
    </source>
</evidence>